<dbReference type="STRING" id="71717.A0A4Y7U2Q5"/>
<evidence type="ECO:0000313" key="3">
    <source>
        <dbReference type="Proteomes" id="UP000298030"/>
    </source>
</evidence>
<dbReference type="PANTHER" id="PTHR34883:SF4">
    <property type="entry name" value="CUPREDOXIN"/>
    <property type="match status" value="1"/>
</dbReference>
<dbReference type="EMBL" id="QPFP01000001">
    <property type="protein sequence ID" value="TEB40072.1"/>
    <property type="molecule type" value="Genomic_DNA"/>
</dbReference>
<sequence>MRFSAIVATVLAAGVMTVSAETHVVTVGKAGSLLYEPSSVTAKSGDVIEFQFMSKNHTITQSTFDKPCDAKVDGVDSGYQFIPQGTSVFPAWSITIQNETAPLWFYCAQAPHCAKGMVFAVNPNAEKTFDKFHATALATDTSAATSGTAGGSYGGAAGGGLGGGYGGASPGTSTTASSGAIALTTAGSAAASTGSAVANAAPNGAAEAEAGSLTAGNGALGRSVGNWHVVVGAVLLGALAL</sequence>
<reference evidence="2 3" key="1">
    <citation type="journal article" date="2019" name="Nat. Ecol. Evol.">
        <title>Megaphylogeny resolves global patterns of mushroom evolution.</title>
        <authorList>
            <person name="Varga T."/>
            <person name="Krizsan K."/>
            <person name="Foldi C."/>
            <person name="Dima B."/>
            <person name="Sanchez-Garcia M."/>
            <person name="Sanchez-Ramirez S."/>
            <person name="Szollosi G.J."/>
            <person name="Szarkandi J.G."/>
            <person name="Papp V."/>
            <person name="Albert L."/>
            <person name="Andreopoulos W."/>
            <person name="Angelini C."/>
            <person name="Antonin V."/>
            <person name="Barry K.W."/>
            <person name="Bougher N.L."/>
            <person name="Buchanan P."/>
            <person name="Buyck B."/>
            <person name="Bense V."/>
            <person name="Catcheside P."/>
            <person name="Chovatia M."/>
            <person name="Cooper J."/>
            <person name="Damon W."/>
            <person name="Desjardin D."/>
            <person name="Finy P."/>
            <person name="Geml J."/>
            <person name="Haridas S."/>
            <person name="Hughes K."/>
            <person name="Justo A."/>
            <person name="Karasinski D."/>
            <person name="Kautmanova I."/>
            <person name="Kiss B."/>
            <person name="Kocsube S."/>
            <person name="Kotiranta H."/>
            <person name="LaButti K.M."/>
            <person name="Lechner B.E."/>
            <person name="Liimatainen K."/>
            <person name="Lipzen A."/>
            <person name="Lukacs Z."/>
            <person name="Mihaltcheva S."/>
            <person name="Morgado L.N."/>
            <person name="Niskanen T."/>
            <person name="Noordeloos M.E."/>
            <person name="Ohm R.A."/>
            <person name="Ortiz-Santana B."/>
            <person name="Ovrebo C."/>
            <person name="Racz N."/>
            <person name="Riley R."/>
            <person name="Savchenko A."/>
            <person name="Shiryaev A."/>
            <person name="Soop K."/>
            <person name="Spirin V."/>
            <person name="Szebenyi C."/>
            <person name="Tomsovsky M."/>
            <person name="Tulloss R.E."/>
            <person name="Uehling J."/>
            <person name="Grigoriev I.V."/>
            <person name="Vagvolgyi C."/>
            <person name="Papp T."/>
            <person name="Martin F.M."/>
            <person name="Miettinen O."/>
            <person name="Hibbett D.S."/>
            <person name="Nagy L.G."/>
        </authorList>
    </citation>
    <scope>NUCLEOTIDE SEQUENCE [LARGE SCALE GENOMIC DNA]</scope>
    <source>
        <strain evidence="2 3">FP101781</strain>
    </source>
</reference>
<keyword evidence="3" id="KW-1185">Reference proteome</keyword>
<evidence type="ECO:0000256" key="1">
    <source>
        <dbReference type="SAM" id="SignalP"/>
    </source>
</evidence>
<proteinExistence type="predicted"/>
<comment type="caution">
    <text evidence="2">The sequence shown here is derived from an EMBL/GenBank/DDBJ whole genome shotgun (WGS) entry which is preliminary data.</text>
</comment>
<organism evidence="2 3">
    <name type="scientific">Coprinellus micaceus</name>
    <name type="common">Glistening ink-cap mushroom</name>
    <name type="synonym">Coprinus micaceus</name>
    <dbReference type="NCBI Taxonomy" id="71717"/>
    <lineage>
        <taxon>Eukaryota</taxon>
        <taxon>Fungi</taxon>
        <taxon>Dikarya</taxon>
        <taxon>Basidiomycota</taxon>
        <taxon>Agaricomycotina</taxon>
        <taxon>Agaricomycetes</taxon>
        <taxon>Agaricomycetidae</taxon>
        <taxon>Agaricales</taxon>
        <taxon>Agaricineae</taxon>
        <taxon>Psathyrellaceae</taxon>
        <taxon>Coprinellus</taxon>
    </lineage>
</organism>
<dbReference type="AlphaFoldDB" id="A0A4Y7U2Q5"/>
<accession>A0A4Y7U2Q5</accession>
<dbReference type="CDD" id="cd00920">
    <property type="entry name" value="Cupredoxin"/>
    <property type="match status" value="1"/>
</dbReference>
<evidence type="ECO:0000313" key="2">
    <source>
        <dbReference type="EMBL" id="TEB40072.1"/>
    </source>
</evidence>
<dbReference type="SUPFAM" id="SSF49503">
    <property type="entry name" value="Cupredoxins"/>
    <property type="match status" value="1"/>
</dbReference>
<dbReference type="InterPro" id="IPR052953">
    <property type="entry name" value="Ser-rich/MCO-related"/>
</dbReference>
<dbReference type="PANTHER" id="PTHR34883">
    <property type="entry name" value="SERINE-RICH PROTEIN, PUTATIVE-RELATED-RELATED"/>
    <property type="match status" value="1"/>
</dbReference>
<feature type="chain" id="PRO_5021471482" evidence="1">
    <location>
        <begin position="21"/>
        <end position="241"/>
    </location>
</feature>
<dbReference type="InterPro" id="IPR008972">
    <property type="entry name" value="Cupredoxin"/>
</dbReference>
<dbReference type="Proteomes" id="UP000298030">
    <property type="component" value="Unassembled WGS sequence"/>
</dbReference>
<protein>
    <submittedName>
        <fullName evidence="2">Cupredoxin</fullName>
    </submittedName>
</protein>
<dbReference type="Gene3D" id="2.60.40.420">
    <property type="entry name" value="Cupredoxins - blue copper proteins"/>
    <property type="match status" value="1"/>
</dbReference>
<gene>
    <name evidence="2" type="ORF">FA13DRAFT_1808355</name>
</gene>
<dbReference type="OrthoDB" id="1921208at2759"/>
<name>A0A4Y7U2Q5_COPMI</name>
<feature type="signal peptide" evidence="1">
    <location>
        <begin position="1"/>
        <end position="20"/>
    </location>
</feature>
<keyword evidence="1" id="KW-0732">Signal</keyword>